<organism evidence="17 18">
    <name type="scientific">Sphingobium chungbukense</name>
    <dbReference type="NCBI Taxonomy" id="56193"/>
    <lineage>
        <taxon>Bacteria</taxon>
        <taxon>Pseudomonadati</taxon>
        <taxon>Pseudomonadota</taxon>
        <taxon>Alphaproteobacteria</taxon>
        <taxon>Sphingomonadales</taxon>
        <taxon>Sphingomonadaceae</taxon>
        <taxon>Sphingobium</taxon>
    </lineage>
</organism>
<keyword evidence="8" id="KW-0058">Aromatic hydrocarbons catabolism</keyword>
<dbReference type="InterPro" id="IPR012793">
    <property type="entry name" value="PcaF"/>
</dbReference>
<dbReference type="PROSITE" id="PS00737">
    <property type="entry name" value="THIOLASE_2"/>
    <property type="match status" value="1"/>
</dbReference>
<evidence type="ECO:0000313" key="18">
    <source>
        <dbReference type="Proteomes" id="UP000033874"/>
    </source>
</evidence>
<dbReference type="STRING" id="56193.YP76_21990"/>
<evidence type="ECO:0000256" key="1">
    <source>
        <dbReference type="ARBA" id="ARBA00003720"/>
    </source>
</evidence>
<feature type="active site" description="Proton acceptor" evidence="13">
    <location>
        <position position="388"/>
    </location>
</feature>
<comment type="pathway">
    <text evidence="10">Metabolic intermediate biosynthesis; (R)-mevalonate biosynthesis; (R)-mevalonate from acetyl-CoA: step 1/3.</text>
</comment>
<name>A0A0M3AJS4_9SPHN</name>
<dbReference type="InterPro" id="IPR020613">
    <property type="entry name" value="Thiolase_CS"/>
</dbReference>
<feature type="domain" description="Thiolase C-terminal" evidence="16">
    <location>
        <begin position="278"/>
        <end position="401"/>
    </location>
</feature>
<dbReference type="NCBIfam" id="NF006551">
    <property type="entry name" value="PRK09050.1"/>
    <property type="match status" value="1"/>
</dbReference>
<evidence type="ECO:0000256" key="6">
    <source>
        <dbReference type="ARBA" id="ARBA00022679"/>
    </source>
</evidence>
<evidence type="ECO:0000256" key="2">
    <source>
        <dbReference type="ARBA" id="ARBA00005071"/>
    </source>
</evidence>
<dbReference type="AlphaFoldDB" id="A0A0M3AJS4"/>
<dbReference type="PATRIC" id="fig|56193.3.peg.4625"/>
<dbReference type="Proteomes" id="UP000033874">
    <property type="component" value="Unassembled WGS sequence"/>
</dbReference>
<dbReference type="PANTHER" id="PTHR18919">
    <property type="entry name" value="ACETYL-COA C-ACYLTRANSFERASE"/>
    <property type="match status" value="1"/>
</dbReference>
<gene>
    <name evidence="17" type="ORF">YP76_21990</name>
</gene>
<comment type="pathway">
    <text evidence="2">Aromatic compound metabolism; beta-ketoadipate pathway; acetyl-CoA and succinyl-CoA from 3-oxoadipate: step 2/2.</text>
</comment>
<comment type="catalytic activity">
    <reaction evidence="12">
        <text>succinyl-CoA + acetyl-CoA = 3-oxoadipyl-CoA + CoA</text>
        <dbReference type="Rhea" id="RHEA:19481"/>
        <dbReference type="ChEBI" id="CHEBI:57287"/>
        <dbReference type="ChEBI" id="CHEBI:57288"/>
        <dbReference type="ChEBI" id="CHEBI:57292"/>
        <dbReference type="ChEBI" id="CHEBI:57348"/>
        <dbReference type="EC" id="2.3.1.174"/>
    </reaction>
</comment>
<dbReference type="InterPro" id="IPR002155">
    <property type="entry name" value="Thiolase"/>
</dbReference>
<dbReference type="InterPro" id="IPR016039">
    <property type="entry name" value="Thiolase-like"/>
</dbReference>
<dbReference type="NCBIfam" id="TIGR02430">
    <property type="entry name" value="pcaF"/>
    <property type="match status" value="1"/>
</dbReference>
<dbReference type="PANTHER" id="PTHR18919:SF107">
    <property type="entry name" value="ACETYL-COA ACETYLTRANSFERASE, CYTOSOLIC"/>
    <property type="match status" value="1"/>
</dbReference>
<dbReference type="GO" id="GO:0033812">
    <property type="term" value="F:3-oxoadipyl-CoA thiolase activity"/>
    <property type="evidence" value="ECO:0007669"/>
    <property type="project" value="UniProtKB-EC"/>
</dbReference>
<evidence type="ECO:0000256" key="7">
    <source>
        <dbReference type="ARBA" id="ARBA00022752"/>
    </source>
</evidence>
<keyword evidence="7" id="KW-0583">PHB biosynthesis</keyword>
<evidence type="ECO:0000259" key="16">
    <source>
        <dbReference type="Pfam" id="PF02803"/>
    </source>
</evidence>
<dbReference type="InterPro" id="IPR020615">
    <property type="entry name" value="Thiolase_acyl_enz_int_AS"/>
</dbReference>
<evidence type="ECO:0000256" key="4">
    <source>
        <dbReference type="ARBA" id="ARBA00012233"/>
    </source>
</evidence>
<dbReference type="EMBL" id="LBIC01000012">
    <property type="protein sequence ID" value="KKW90115.1"/>
    <property type="molecule type" value="Genomic_DNA"/>
</dbReference>
<evidence type="ECO:0000256" key="5">
    <source>
        <dbReference type="ARBA" id="ARBA00016181"/>
    </source>
</evidence>
<evidence type="ECO:0000256" key="3">
    <source>
        <dbReference type="ARBA" id="ARBA00010982"/>
    </source>
</evidence>
<comment type="caution">
    <text evidence="17">The sequence shown here is derived from an EMBL/GenBank/DDBJ whole genome shotgun (WGS) entry which is preliminary data.</text>
</comment>
<dbReference type="GO" id="GO:0042619">
    <property type="term" value="P:poly-hydroxybutyrate biosynthetic process"/>
    <property type="evidence" value="ECO:0007669"/>
    <property type="project" value="UniProtKB-KW"/>
</dbReference>
<dbReference type="InterPro" id="IPR020616">
    <property type="entry name" value="Thiolase_N"/>
</dbReference>
<sequence>MTEAFICDAVRTPIGRYGGSLSRVRADDLGALPMKALIERNPGLDPAAIEEVFYGCANQSGEDNRNVARMSLLLAGLPHSVPGVTLNRLCASGLEAVGAAARAIRSDEMALAIAGGVESMTRAPFVMGKSDSPFGRNQKLEDTTMGWRFVNPALDALYGTETMPRTGENVAQDHGISREDQDAFALRSQQRAAAAQASGFFAEEIVPVAIPGKKRGETVEFAADEHPRADTTVEALQKLKPLFGPNGTVTAGNASGINDGAAAIIVASEAAAKAHGLTPRVRILGMASVGVEPRVMGIGPLPATQKLLARLNLSINDFDAIELNEAFASQGIAVMRGLGLADDAPHVNPNGGAIALGHPLGMSGARLAMTLMHQLEKIGGRRGLATLCIGVGMGLALAIERT</sequence>
<keyword evidence="9 14" id="KW-0012">Acyltransferase</keyword>
<dbReference type="SUPFAM" id="SSF53901">
    <property type="entry name" value="Thiolase-like"/>
    <property type="match status" value="2"/>
</dbReference>
<dbReference type="Pfam" id="PF02803">
    <property type="entry name" value="Thiolase_C"/>
    <property type="match status" value="1"/>
</dbReference>
<dbReference type="PROSITE" id="PS00098">
    <property type="entry name" value="THIOLASE_1"/>
    <property type="match status" value="1"/>
</dbReference>
<evidence type="ECO:0000256" key="14">
    <source>
        <dbReference type="RuleBase" id="RU003557"/>
    </source>
</evidence>
<evidence type="ECO:0000256" key="12">
    <source>
        <dbReference type="ARBA" id="ARBA00048527"/>
    </source>
</evidence>
<keyword evidence="6 14" id="KW-0808">Transferase</keyword>
<dbReference type="InterPro" id="IPR020610">
    <property type="entry name" value="Thiolase_AS"/>
</dbReference>
<evidence type="ECO:0000259" key="15">
    <source>
        <dbReference type="Pfam" id="PF00108"/>
    </source>
</evidence>
<evidence type="ECO:0000256" key="8">
    <source>
        <dbReference type="ARBA" id="ARBA00022797"/>
    </source>
</evidence>
<comment type="function">
    <text evidence="1">Catalyzes thiolytic cleavage of beta-ketoadipyl-CoA to succinyl-CoA and acetyl-CoA.</text>
</comment>
<feature type="domain" description="Thiolase N-terminal" evidence="15">
    <location>
        <begin position="5"/>
        <end position="269"/>
    </location>
</feature>
<dbReference type="InterPro" id="IPR020617">
    <property type="entry name" value="Thiolase_C"/>
</dbReference>
<proteinExistence type="inferred from homology"/>
<dbReference type="EC" id="2.3.1.174" evidence="4"/>
<protein>
    <recommendedName>
        <fullName evidence="5">Beta-ketoadipyl-CoA thiolase</fullName>
        <ecNumber evidence="4">2.3.1.174</ecNumber>
    </recommendedName>
    <alternativeName>
        <fullName evidence="11">3-oxoadipyl-CoA thiolase</fullName>
    </alternativeName>
</protein>
<keyword evidence="18" id="KW-1185">Reference proteome</keyword>
<evidence type="ECO:0000313" key="17">
    <source>
        <dbReference type="EMBL" id="KKW90115.1"/>
    </source>
</evidence>
<evidence type="ECO:0000256" key="13">
    <source>
        <dbReference type="PIRSR" id="PIRSR000429-1"/>
    </source>
</evidence>
<dbReference type="FunFam" id="3.40.47.10:FF:000010">
    <property type="entry name" value="Acetyl-CoA acetyltransferase (Thiolase)"/>
    <property type="match status" value="1"/>
</dbReference>
<feature type="active site" description="Acyl-thioester intermediate" evidence="13">
    <location>
        <position position="90"/>
    </location>
</feature>
<feature type="active site" description="Proton acceptor" evidence="13">
    <location>
        <position position="358"/>
    </location>
</feature>
<accession>A0A0M3AJS4</accession>
<evidence type="ECO:0000256" key="11">
    <source>
        <dbReference type="ARBA" id="ARBA00041222"/>
    </source>
</evidence>
<dbReference type="GO" id="GO:0019619">
    <property type="term" value="P:3,4-dihydroxybenzoate catabolic process"/>
    <property type="evidence" value="ECO:0007669"/>
    <property type="project" value="InterPro"/>
</dbReference>
<evidence type="ECO:0000256" key="10">
    <source>
        <dbReference type="ARBA" id="ARBA00037924"/>
    </source>
</evidence>
<evidence type="ECO:0000256" key="9">
    <source>
        <dbReference type="ARBA" id="ARBA00023315"/>
    </source>
</evidence>
<dbReference type="CDD" id="cd00751">
    <property type="entry name" value="thiolase"/>
    <property type="match status" value="1"/>
</dbReference>
<dbReference type="PIRSF" id="PIRSF000429">
    <property type="entry name" value="Ac-CoA_Ac_transf"/>
    <property type="match status" value="1"/>
</dbReference>
<dbReference type="Pfam" id="PF00108">
    <property type="entry name" value="Thiolase_N"/>
    <property type="match status" value="1"/>
</dbReference>
<reference evidence="17 18" key="1">
    <citation type="submission" date="2015-04" db="EMBL/GenBank/DDBJ databases">
        <title>Genome sequence of aromatic hydrocarbons-degrading Sphingobium chungbukense DJ77.</title>
        <authorList>
            <person name="Kim Y.-C."/>
            <person name="Chae J.-C."/>
        </authorList>
    </citation>
    <scope>NUCLEOTIDE SEQUENCE [LARGE SCALE GENOMIC DNA]</scope>
    <source>
        <strain evidence="17 18">DJ77</strain>
    </source>
</reference>
<dbReference type="Gene3D" id="3.40.47.10">
    <property type="match status" value="1"/>
</dbReference>
<dbReference type="RefSeq" id="WP_046765736.1">
    <property type="nucleotide sequence ID" value="NZ_LBIC01000012.1"/>
</dbReference>
<comment type="similarity">
    <text evidence="3 14">Belongs to the thiolase-like superfamily. Thiolase family.</text>
</comment>
<dbReference type="NCBIfam" id="TIGR01930">
    <property type="entry name" value="AcCoA-C-Actrans"/>
    <property type="match status" value="1"/>
</dbReference>
<dbReference type="PROSITE" id="PS00099">
    <property type="entry name" value="THIOLASE_3"/>
    <property type="match status" value="1"/>
</dbReference>